<gene>
    <name evidence="6" type="ORF">Asi02nite_57650</name>
</gene>
<dbReference type="PANTHER" id="PTHR30055">
    <property type="entry name" value="HTH-TYPE TRANSCRIPTIONAL REGULATOR RUTR"/>
    <property type="match status" value="1"/>
</dbReference>
<dbReference type="EMBL" id="BONE01000056">
    <property type="protein sequence ID" value="GIF76247.1"/>
    <property type="molecule type" value="Genomic_DNA"/>
</dbReference>
<evidence type="ECO:0000313" key="6">
    <source>
        <dbReference type="EMBL" id="GIF76247.1"/>
    </source>
</evidence>
<evidence type="ECO:0000256" key="4">
    <source>
        <dbReference type="PROSITE-ProRule" id="PRU00335"/>
    </source>
</evidence>
<comment type="caution">
    <text evidence="6">The sequence shown here is derived from an EMBL/GenBank/DDBJ whole genome shotgun (WGS) entry which is preliminary data.</text>
</comment>
<evidence type="ECO:0000256" key="1">
    <source>
        <dbReference type="ARBA" id="ARBA00023015"/>
    </source>
</evidence>
<name>A0ABQ4CY66_9ACTN</name>
<protein>
    <submittedName>
        <fullName evidence="6">Transcriptional regulator, TetR family protein</fullName>
    </submittedName>
</protein>
<dbReference type="SUPFAM" id="SSF46689">
    <property type="entry name" value="Homeodomain-like"/>
    <property type="match status" value="1"/>
</dbReference>
<sequence>MTRVSHSRTDARRNHDRVVAAARELFARHGLTVTVPQVAAHAGVGRATVYRSYPTKDDLVLAVAEESFTALESWTRAAIANNTALATYVPDLFARLAADRGLAETFFEARLLPATRLLDLIGELVTAAQSTGQVRADLDDLDLRITLCGPARQLIALDQWSPDRWRRHGAMVVAALRPC</sequence>
<evidence type="ECO:0000256" key="2">
    <source>
        <dbReference type="ARBA" id="ARBA00023125"/>
    </source>
</evidence>
<dbReference type="Proteomes" id="UP000604117">
    <property type="component" value="Unassembled WGS sequence"/>
</dbReference>
<dbReference type="InterPro" id="IPR049445">
    <property type="entry name" value="TetR_SbtR-like_C"/>
</dbReference>
<keyword evidence="7" id="KW-1185">Reference proteome</keyword>
<dbReference type="InterPro" id="IPR036271">
    <property type="entry name" value="Tet_transcr_reg_TetR-rel_C_sf"/>
</dbReference>
<organism evidence="6 7">
    <name type="scientific">Asanoa siamensis</name>
    <dbReference type="NCBI Taxonomy" id="926357"/>
    <lineage>
        <taxon>Bacteria</taxon>
        <taxon>Bacillati</taxon>
        <taxon>Actinomycetota</taxon>
        <taxon>Actinomycetes</taxon>
        <taxon>Micromonosporales</taxon>
        <taxon>Micromonosporaceae</taxon>
        <taxon>Asanoa</taxon>
    </lineage>
</organism>
<dbReference type="InterPro" id="IPR050109">
    <property type="entry name" value="HTH-type_TetR-like_transc_reg"/>
</dbReference>
<evidence type="ECO:0000259" key="5">
    <source>
        <dbReference type="PROSITE" id="PS50977"/>
    </source>
</evidence>
<dbReference type="PANTHER" id="PTHR30055:SF234">
    <property type="entry name" value="HTH-TYPE TRANSCRIPTIONAL REGULATOR BETI"/>
    <property type="match status" value="1"/>
</dbReference>
<proteinExistence type="predicted"/>
<accession>A0ABQ4CY66</accession>
<dbReference type="Gene3D" id="1.10.357.10">
    <property type="entry name" value="Tetracycline Repressor, domain 2"/>
    <property type="match status" value="1"/>
</dbReference>
<feature type="DNA-binding region" description="H-T-H motif" evidence="4">
    <location>
        <begin position="34"/>
        <end position="53"/>
    </location>
</feature>
<evidence type="ECO:0000313" key="7">
    <source>
        <dbReference type="Proteomes" id="UP000604117"/>
    </source>
</evidence>
<feature type="domain" description="HTH tetR-type" evidence="5">
    <location>
        <begin position="12"/>
        <end position="71"/>
    </location>
</feature>
<dbReference type="SUPFAM" id="SSF48498">
    <property type="entry name" value="Tetracyclin repressor-like, C-terminal domain"/>
    <property type="match status" value="1"/>
</dbReference>
<keyword evidence="2 4" id="KW-0238">DNA-binding</keyword>
<dbReference type="Pfam" id="PF00440">
    <property type="entry name" value="TetR_N"/>
    <property type="match status" value="1"/>
</dbReference>
<keyword evidence="3" id="KW-0804">Transcription</keyword>
<dbReference type="InterPro" id="IPR001647">
    <property type="entry name" value="HTH_TetR"/>
</dbReference>
<evidence type="ECO:0000256" key="3">
    <source>
        <dbReference type="ARBA" id="ARBA00023163"/>
    </source>
</evidence>
<dbReference type="PROSITE" id="PS50977">
    <property type="entry name" value="HTH_TETR_2"/>
    <property type="match status" value="1"/>
</dbReference>
<reference evidence="6 7" key="1">
    <citation type="submission" date="2021-01" db="EMBL/GenBank/DDBJ databases">
        <title>Whole genome shotgun sequence of Asanoa siamensis NBRC 107932.</title>
        <authorList>
            <person name="Komaki H."/>
            <person name="Tamura T."/>
        </authorList>
    </citation>
    <scope>NUCLEOTIDE SEQUENCE [LARGE SCALE GENOMIC DNA]</scope>
    <source>
        <strain evidence="6 7">NBRC 107932</strain>
    </source>
</reference>
<dbReference type="Pfam" id="PF21597">
    <property type="entry name" value="TetR_C_43"/>
    <property type="match status" value="1"/>
</dbReference>
<dbReference type="PRINTS" id="PR00455">
    <property type="entry name" value="HTHTETR"/>
</dbReference>
<keyword evidence="1" id="KW-0805">Transcription regulation</keyword>
<dbReference type="RefSeq" id="WP_203717125.1">
    <property type="nucleotide sequence ID" value="NZ_BONE01000056.1"/>
</dbReference>
<dbReference type="InterPro" id="IPR009057">
    <property type="entry name" value="Homeodomain-like_sf"/>
</dbReference>